<protein>
    <submittedName>
        <fullName evidence="3">Phosphatase PAP2 family protein</fullName>
    </submittedName>
</protein>
<reference evidence="3 4" key="1">
    <citation type="submission" date="2023-02" db="EMBL/GenBank/DDBJ databases">
        <title>Genome sequence of Sphingomonas naphthae.</title>
        <authorList>
            <person name="Kim S."/>
            <person name="Heo J."/>
            <person name="Kwon S.-W."/>
        </authorList>
    </citation>
    <scope>NUCLEOTIDE SEQUENCE [LARGE SCALE GENOMIC DNA]</scope>
    <source>
        <strain evidence="3 4">KACC 18716</strain>
    </source>
</reference>
<sequence length="203" mass="21143">MSRHPDSRPAIAAGLLLLVAIVDGWLALSGRATAFDRGGLLWLAGGDPRLLNAVTGLGNPPVRLAVAGVVVVLLAIRRRWTPALTMALMTGGGLLLSSGGKLLTARPRPSLLPQLDQVTSLSFPSGHALNSMVVYLGAALLLAPVRYRPFAMLGVGVLVAAIGVSRVALAVHWPTDVIAGWAIGAAWALLAVAICRAMETERR</sequence>
<keyword evidence="4" id="KW-1185">Reference proteome</keyword>
<dbReference type="EMBL" id="CP117411">
    <property type="protein sequence ID" value="WCT72969.1"/>
    <property type="molecule type" value="Genomic_DNA"/>
</dbReference>
<dbReference type="SMART" id="SM00014">
    <property type="entry name" value="acidPPc"/>
    <property type="match status" value="1"/>
</dbReference>
<dbReference type="InterPro" id="IPR036938">
    <property type="entry name" value="PAP2/HPO_sf"/>
</dbReference>
<dbReference type="PANTHER" id="PTHR14969">
    <property type="entry name" value="SPHINGOSINE-1-PHOSPHATE PHOSPHOHYDROLASE"/>
    <property type="match status" value="1"/>
</dbReference>
<feature type="transmembrane region" description="Helical" evidence="1">
    <location>
        <begin position="178"/>
        <end position="198"/>
    </location>
</feature>
<keyword evidence="1" id="KW-0812">Transmembrane</keyword>
<feature type="transmembrane region" description="Helical" evidence="1">
    <location>
        <begin position="83"/>
        <end position="103"/>
    </location>
</feature>
<dbReference type="InterPro" id="IPR000326">
    <property type="entry name" value="PAP2/HPO"/>
</dbReference>
<evidence type="ECO:0000313" key="4">
    <source>
        <dbReference type="Proteomes" id="UP001220395"/>
    </source>
</evidence>
<evidence type="ECO:0000256" key="1">
    <source>
        <dbReference type="SAM" id="Phobius"/>
    </source>
</evidence>
<accession>A0ABY7TMA4</accession>
<dbReference type="Proteomes" id="UP001220395">
    <property type="component" value="Chromosome"/>
</dbReference>
<proteinExistence type="predicted"/>
<keyword evidence="1" id="KW-1133">Transmembrane helix</keyword>
<organism evidence="3 4">
    <name type="scientific">Sphingomonas naphthae</name>
    <dbReference type="NCBI Taxonomy" id="1813468"/>
    <lineage>
        <taxon>Bacteria</taxon>
        <taxon>Pseudomonadati</taxon>
        <taxon>Pseudomonadota</taxon>
        <taxon>Alphaproteobacteria</taxon>
        <taxon>Sphingomonadales</taxon>
        <taxon>Sphingomonadaceae</taxon>
        <taxon>Sphingomonas</taxon>
    </lineage>
</organism>
<evidence type="ECO:0000259" key="2">
    <source>
        <dbReference type="SMART" id="SM00014"/>
    </source>
</evidence>
<name>A0ABY7TMA4_9SPHN</name>
<dbReference type="Pfam" id="PF01569">
    <property type="entry name" value="PAP2"/>
    <property type="match status" value="1"/>
</dbReference>
<dbReference type="Gene3D" id="1.20.144.10">
    <property type="entry name" value="Phosphatidic acid phosphatase type 2/haloperoxidase"/>
    <property type="match status" value="1"/>
</dbReference>
<dbReference type="SUPFAM" id="SSF48317">
    <property type="entry name" value="Acid phosphatase/Vanadium-dependent haloperoxidase"/>
    <property type="match status" value="1"/>
</dbReference>
<evidence type="ECO:0000313" key="3">
    <source>
        <dbReference type="EMBL" id="WCT72969.1"/>
    </source>
</evidence>
<feature type="transmembrane region" description="Helical" evidence="1">
    <location>
        <begin position="150"/>
        <end position="172"/>
    </location>
</feature>
<dbReference type="RefSeq" id="WP_273686943.1">
    <property type="nucleotide sequence ID" value="NZ_CP117411.1"/>
</dbReference>
<keyword evidence="1" id="KW-0472">Membrane</keyword>
<gene>
    <name evidence="3" type="ORF">PQ455_15205</name>
</gene>
<feature type="transmembrane region" description="Helical" evidence="1">
    <location>
        <begin position="123"/>
        <end position="143"/>
    </location>
</feature>
<feature type="domain" description="Phosphatidic acid phosphatase type 2/haloperoxidase" evidence="2">
    <location>
        <begin position="81"/>
        <end position="192"/>
    </location>
</feature>
<dbReference type="PANTHER" id="PTHR14969:SF13">
    <property type="entry name" value="AT30094P"/>
    <property type="match status" value="1"/>
</dbReference>
<feature type="transmembrane region" description="Helical" evidence="1">
    <location>
        <begin position="58"/>
        <end position="76"/>
    </location>
</feature>